<keyword evidence="1" id="KW-0472">Membrane</keyword>
<protein>
    <submittedName>
        <fullName evidence="2">Uncharacterized protein</fullName>
    </submittedName>
</protein>
<accession>A0A812CK84</accession>
<proteinExistence type="predicted"/>
<reference evidence="2" key="1">
    <citation type="submission" date="2021-01" db="EMBL/GenBank/DDBJ databases">
        <authorList>
            <person name="Li R."/>
            <person name="Bekaert M."/>
        </authorList>
    </citation>
    <scope>NUCLEOTIDE SEQUENCE</scope>
    <source>
        <strain evidence="2">Farmed</strain>
    </source>
</reference>
<gene>
    <name evidence="2" type="ORF">SPHA_38650</name>
</gene>
<feature type="transmembrane region" description="Helical" evidence="1">
    <location>
        <begin position="60"/>
        <end position="79"/>
    </location>
</feature>
<evidence type="ECO:0000313" key="3">
    <source>
        <dbReference type="Proteomes" id="UP000597762"/>
    </source>
</evidence>
<dbReference type="EMBL" id="CAHIKZ030001767">
    <property type="protein sequence ID" value="CAE1274139.1"/>
    <property type="molecule type" value="Genomic_DNA"/>
</dbReference>
<name>A0A812CK84_ACAPH</name>
<keyword evidence="3" id="KW-1185">Reference proteome</keyword>
<keyword evidence="1" id="KW-0812">Transmembrane</keyword>
<organism evidence="2 3">
    <name type="scientific">Acanthosepion pharaonis</name>
    <name type="common">Pharaoh cuttlefish</name>
    <name type="synonym">Sepia pharaonis</name>
    <dbReference type="NCBI Taxonomy" id="158019"/>
    <lineage>
        <taxon>Eukaryota</taxon>
        <taxon>Metazoa</taxon>
        <taxon>Spiralia</taxon>
        <taxon>Lophotrochozoa</taxon>
        <taxon>Mollusca</taxon>
        <taxon>Cephalopoda</taxon>
        <taxon>Coleoidea</taxon>
        <taxon>Decapodiformes</taxon>
        <taxon>Sepiida</taxon>
        <taxon>Sepiina</taxon>
        <taxon>Sepiidae</taxon>
        <taxon>Acanthosepion</taxon>
    </lineage>
</organism>
<keyword evidence="1" id="KW-1133">Transmembrane helix</keyword>
<feature type="transmembrane region" description="Helical" evidence="1">
    <location>
        <begin position="86"/>
        <end position="106"/>
    </location>
</feature>
<dbReference type="AlphaFoldDB" id="A0A812CK84"/>
<dbReference type="Proteomes" id="UP000597762">
    <property type="component" value="Unassembled WGS sequence"/>
</dbReference>
<evidence type="ECO:0000313" key="2">
    <source>
        <dbReference type="EMBL" id="CAE1274139.1"/>
    </source>
</evidence>
<comment type="caution">
    <text evidence="2">The sequence shown here is derived from an EMBL/GenBank/DDBJ whole genome shotgun (WGS) entry which is preliminary data.</text>
</comment>
<sequence length="154" mass="18215">MCPRTRHYDPSLFFSINISFFSLLSFSLTLSFSHSFAALLDSFVFYFHSFSKFHVYRFSVFHLSYFICPFSILIINLSFSPSLSCFSFLSFFFFFCYLLLFPYQLLHDMFSLFSPSLYLNKISFFSSIKSSTFFFFLKIFPFITFNDLVGVIPP</sequence>
<evidence type="ECO:0000256" key="1">
    <source>
        <dbReference type="SAM" id="Phobius"/>
    </source>
</evidence>
<feature type="transmembrane region" description="Helical" evidence="1">
    <location>
        <begin position="12"/>
        <end position="40"/>
    </location>
</feature>